<dbReference type="InterPro" id="IPR027417">
    <property type="entry name" value="P-loop_NTPase"/>
</dbReference>
<keyword evidence="5" id="KW-0238">DNA-binding</keyword>
<evidence type="ECO:0000259" key="3">
    <source>
        <dbReference type="Pfam" id="PF00931"/>
    </source>
</evidence>
<comment type="caution">
    <text evidence="5">The sequence shown here is derived from an EMBL/GenBank/DDBJ whole genome shotgun (WGS) entry which is preliminary data.</text>
</comment>
<dbReference type="GO" id="GO:0006952">
    <property type="term" value="P:defense response"/>
    <property type="evidence" value="ECO:0007669"/>
    <property type="project" value="InterPro"/>
</dbReference>
<dbReference type="PRINTS" id="PR00364">
    <property type="entry name" value="DISEASERSIST"/>
</dbReference>
<protein>
    <submittedName>
        <fullName evidence="5">Putative winged helix-turn-helix DNA-binding domain, leucine-rich repeat domain, L</fullName>
    </submittedName>
</protein>
<dbReference type="AlphaFoldDB" id="A0A2P6PI56"/>
<feature type="domain" description="Disease resistance protein Roq1-like winged-helix" evidence="4">
    <location>
        <begin position="238"/>
        <end position="309"/>
    </location>
</feature>
<evidence type="ECO:0000256" key="2">
    <source>
        <dbReference type="ARBA" id="ARBA00022737"/>
    </source>
</evidence>
<dbReference type="InterPro" id="IPR058192">
    <property type="entry name" value="WHD_ROQ1-like"/>
</dbReference>
<dbReference type="PANTHER" id="PTHR11017:SF578">
    <property type="entry name" value="ADP-RIBOSYL CYCLASE_CYCLIC ADP-RIBOSE HYDROLASE"/>
    <property type="match status" value="1"/>
</dbReference>
<dbReference type="GO" id="GO:0003677">
    <property type="term" value="F:DNA binding"/>
    <property type="evidence" value="ECO:0007669"/>
    <property type="project" value="UniProtKB-KW"/>
</dbReference>
<dbReference type="Proteomes" id="UP000238479">
    <property type="component" value="Chromosome 7"/>
</dbReference>
<keyword evidence="2" id="KW-0677">Repeat</keyword>
<dbReference type="InterPro" id="IPR036390">
    <property type="entry name" value="WH_DNA-bd_sf"/>
</dbReference>
<keyword evidence="6" id="KW-1185">Reference proteome</keyword>
<dbReference type="SUPFAM" id="SSF46785">
    <property type="entry name" value="Winged helix' DNA-binding domain"/>
    <property type="match status" value="1"/>
</dbReference>
<dbReference type="SUPFAM" id="SSF52058">
    <property type="entry name" value="L domain-like"/>
    <property type="match status" value="1"/>
</dbReference>
<dbReference type="Gene3D" id="1.10.8.430">
    <property type="entry name" value="Helical domain of apoptotic protease-activating factors"/>
    <property type="match status" value="1"/>
</dbReference>
<dbReference type="InterPro" id="IPR044974">
    <property type="entry name" value="Disease_R_plants"/>
</dbReference>
<evidence type="ECO:0000259" key="4">
    <source>
        <dbReference type="Pfam" id="PF23282"/>
    </source>
</evidence>
<gene>
    <name evidence="5" type="ORF">RchiOBHm_Chr7g0241171</name>
</gene>
<dbReference type="PANTHER" id="PTHR11017">
    <property type="entry name" value="LEUCINE-RICH REPEAT-CONTAINING PROTEIN"/>
    <property type="match status" value="1"/>
</dbReference>
<proteinExistence type="predicted"/>
<dbReference type="EMBL" id="PDCK01000045">
    <property type="protein sequence ID" value="PRQ21615.1"/>
    <property type="molecule type" value="Genomic_DNA"/>
</dbReference>
<dbReference type="OMA" id="WIRMDET"/>
<feature type="domain" description="NB-ARC" evidence="3">
    <location>
        <begin position="10"/>
        <end position="167"/>
    </location>
</feature>
<dbReference type="Gramene" id="PRQ21615">
    <property type="protein sequence ID" value="PRQ21615"/>
    <property type="gene ID" value="RchiOBHm_Chr7g0241171"/>
</dbReference>
<dbReference type="SUPFAM" id="SSF52540">
    <property type="entry name" value="P-loop containing nucleoside triphosphate hydrolases"/>
    <property type="match status" value="1"/>
</dbReference>
<name>A0A2P6PI56_ROSCH</name>
<evidence type="ECO:0000313" key="6">
    <source>
        <dbReference type="Proteomes" id="UP000238479"/>
    </source>
</evidence>
<evidence type="ECO:0000313" key="5">
    <source>
        <dbReference type="EMBL" id="PRQ21615.1"/>
    </source>
</evidence>
<reference evidence="5 6" key="1">
    <citation type="journal article" date="2018" name="Nat. Genet.">
        <title>The Rosa genome provides new insights in the design of modern roses.</title>
        <authorList>
            <person name="Bendahmane M."/>
        </authorList>
    </citation>
    <scope>NUCLEOTIDE SEQUENCE [LARGE SCALE GENOMIC DNA]</scope>
    <source>
        <strain evidence="6">cv. Old Blush</strain>
    </source>
</reference>
<evidence type="ECO:0000256" key="1">
    <source>
        <dbReference type="ARBA" id="ARBA00022614"/>
    </source>
</evidence>
<accession>A0A2P6PI56</accession>
<dbReference type="Pfam" id="PF00931">
    <property type="entry name" value="NB-ARC"/>
    <property type="match status" value="1"/>
</dbReference>
<dbReference type="InterPro" id="IPR042197">
    <property type="entry name" value="Apaf_helical"/>
</dbReference>
<organism evidence="5 6">
    <name type="scientific">Rosa chinensis</name>
    <name type="common">China rose</name>
    <dbReference type="NCBI Taxonomy" id="74649"/>
    <lineage>
        <taxon>Eukaryota</taxon>
        <taxon>Viridiplantae</taxon>
        <taxon>Streptophyta</taxon>
        <taxon>Embryophyta</taxon>
        <taxon>Tracheophyta</taxon>
        <taxon>Spermatophyta</taxon>
        <taxon>Magnoliopsida</taxon>
        <taxon>eudicotyledons</taxon>
        <taxon>Gunneridae</taxon>
        <taxon>Pentapetalae</taxon>
        <taxon>rosids</taxon>
        <taxon>fabids</taxon>
        <taxon>Rosales</taxon>
        <taxon>Rosaceae</taxon>
        <taxon>Rosoideae</taxon>
        <taxon>Rosoideae incertae sedis</taxon>
        <taxon>Rosa</taxon>
    </lineage>
</organism>
<dbReference type="InterPro" id="IPR002182">
    <property type="entry name" value="NB-ARC"/>
</dbReference>
<keyword evidence="1" id="KW-0433">Leucine-rich repeat</keyword>
<dbReference type="Pfam" id="PF23282">
    <property type="entry name" value="WHD_ROQ1"/>
    <property type="match status" value="1"/>
</dbReference>
<sequence length="427" mass="48153">MLKLLDVGGSDVRMVGIWGIGGLGKTTIAKAVYNSIAHKFEGCCFLGNVRADSEPYGGLVRLQNNLLYETLGDRKMKMTDADRGIQVIKERLGRKRVLLVLDDVNELNQLDKLAGGLDWFGCGSRIIITTRDKRLLIAHQVYPIYTAKALDKDEARNLLILNAFKDNRNPDECVQFPIDTAVLYTHGLPLAVNILGSLLCGKSIIQWHAALDSYRRFPNSNIQKVLQTSYDALEDPLKEAFLDIACFLKGKYKEYVMQALEALEGSYLNPIDAIEVLEEKALVNTDKFGKILMHDLLEEMGKEIVRKESPEDAGRRSRLWFHEDVCRVLTENTGSNKVKGIRVELPREDEICLSAKCFKKMKNLQLFININASFSGEVNYLPNQLKFLDWPGFPAQSLPSNFNPQKLVELNMPNSRISRLGQGLKVF</sequence>
<dbReference type="GO" id="GO:0043531">
    <property type="term" value="F:ADP binding"/>
    <property type="evidence" value="ECO:0007669"/>
    <property type="project" value="InterPro"/>
</dbReference>
<dbReference type="Gene3D" id="3.40.50.300">
    <property type="entry name" value="P-loop containing nucleotide triphosphate hydrolases"/>
    <property type="match status" value="1"/>
</dbReference>